<sequence length="510" mass="58235">MTSRLASPDPIGAGFSLSVSIEKPFAYAVTAFLFVLVVYALRDSKDNLPRLNPKKPFELTTRRLLEEYLAKGKQMLIQGRETYGQKLYRLYSDFGDVVVLPAEFMPEIRNNPALSFLEAANHDAHGYIPGFEPFCLTKDSVNLINRNLTKVLEATIGLQDLLTNSPEWHEVKAHAEIGRLVSRMSTRIFMGEEMCRNDEWVAAVSEYTSLSFSVANELRTWPSFLRPIVHWFLPSCREVRSKLPAPRRILKPLVEKRRALQTEAIARGEEPPVFDDALSWFEKEYGTNYDPVISQITLSTVAIDTTTDLLQETMLQIARHPEIFQPLRDEVVEVLGKQGLQKTALYNLKLMDSTIKEAQRLKPILIGIRRSALADVKLSNDFVIRKGQKIIVDTTNMWNSSFYEDPARFDPYRFMRWRDDPERENIAHLVSTSTLHLGFGHGAHACPGRFFAANEVKIALAHLLMKYDWRLPEGHDPQDINVGSGVVVNPELRLLVRRRQEELDLDSLLE</sequence>
<organism evidence="9 10">
    <name type="scientific">Diaporthe eres</name>
    <name type="common">Phomopsis oblonga</name>
    <dbReference type="NCBI Taxonomy" id="83184"/>
    <lineage>
        <taxon>Eukaryota</taxon>
        <taxon>Fungi</taxon>
        <taxon>Dikarya</taxon>
        <taxon>Ascomycota</taxon>
        <taxon>Pezizomycotina</taxon>
        <taxon>Sordariomycetes</taxon>
        <taxon>Sordariomycetidae</taxon>
        <taxon>Diaporthales</taxon>
        <taxon>Diaporthaceae</taxon>
        <taxon>Diaporthe</taxon>
        <taxon>Diaporthe eres species complex</taxon>
    </lineage>
</organism>
<comment type="similarity">
    <text evidence="2 8">Belongs to the cytochrome P450 family.</text>
</comment>
<comment type="caution">
    <text evidence="9">The sequence shown here is derived from an EMBL/GenBank/DDBJ whole genome shotgun (WGS) entry which is preliminary data.</text>
</comment>
<reference evidence="9 10" key="1">
    <citation type="submission" date="2024-02" db="EMBL/GenBank/DDBJ databases">
        <title>De novo assembly and annotation of 12 fungi associated with fruit tree decline syndrome in Ontario, Canada.</title>
        <authorList>
            <person name="Sulman M."/>
            <person name="Ellouze W."/>
            <person name="Ilyukhin E."/>
        </authorList>
    </citation>
    <scope>NUCLEOTIDE SEQUENCE [LARGE SCALE GENOMIC DNA]</scope>
    <source>
        <strain evidence="9 10">M169</strain>
    </source>
</reference>
<dbReference type="InterPro" id="IPR036396">
    <property type="entry name" value="Cyt_P450_sf"/>
</dbReference>
<dbReference type="CDD" id="cd11041">
    <property type="entry name" value="CYP503A1-like"/>
    <property type="match status" value="1"/>
</dbReference>
<evidence type="ECO:0000313" key="9">
    <source>
        <dbReference type="EMBL" id="KAK7737528.1"/>
    </source>
</evidence>
<evidence type="ECO:0000256" key="4">
    <source>
        <dbReference type="ARBA" id="ARBA00022723"/>
    </source>
</evidence>
<dbReference type="InterPro" id="IPR002403">
    <property type="entry name" value="Cyt_P450_E_grp-IV"/>
</dbReference>
<keyword evidence="4 8" id="KW-0479">Metal-binding</keyword>
<keyword evidence="7 8" id="KW-0503">Monooxygenase</keyword>
<evidence type="ECO:0000256" key="7">
    <source>
        <dbReference type="ARBA" id="ARBA00023033"/>
    </source>
</evidence>
<comment type="cofactor">
    <cofactor evidence="1">
        <name>heme</name>
        <dbReference type="ChEBI" id="CHEBI:30413"/>
    </cofactor>
</comment>
<keyword evidence="3 8" id="KW-0349">Heme</keyword>
<dbReference type="EMBL" id="JAKNSF020000007">
    <property type="protein sequence ID" value="KAK7737528.1"/>
    <property type="molecule type" value="Genomic_DNA"/>
</dbReference>
<dbReference type="Gene3D" id="1.10.630.10">
    <property type="entry name" value="Cytochrome P450"/>
    <property type="match status" value="1"/>
</dbReference>
<dbReference type="Pfam" id="PF00067">
    <property type="entry name" value="p450"/>
    <property type="match status" value="1"/>
</dbReference>
<dbReference type="PRINTS" id="PR00465">
    <property type="entry name" value="EP450IV"/>
</dbReference>
<evidence type="ECO:0000256" key="5">
    <source>
        <dbReference type="ARBA" id="ARBA00023002"/>
    </source>
</evidence>
<evidence type="ECO:0000256" key="1">
    <source>
        <dbReference type="ARBA" id="ARBA00001971"/>
    </source>
</evidence>
<keyword evidence="6 8" id="KW-0408">Iron</keyword>
<proteinExistence type="inferred from homology"/>
<evidence type="ECO:0000313" key="10">
    <source>
        <dbReference type="Proteomes" id="UP001430848"/>
    </source>
</evidence>
<dbReference type="PANTHER" id="PTHR46206:SF2">
    <property type="entry name" value="CYTOCHROME P450 MONOOXYGENASE AUSG-RELATED"/>
    <property type="match status" value="1"/>
</dbReference>
<accession>A0ABR1PIM8</accession>
<name>A0ABR1PIM8_DIAER</name>
<dbReference type="InterPro" id="IPR017972">
    <property type="entry name" value="Cyt_P450_CS"/>
</dbReference>
<protein>
    <recommendedName>
        <fullName evidence="11">Cytochrome P450</fullName>
    </recommendedName>
</protein>
<evidence type="ECO:0000256" key="6">
    <source>
        <dbReference type="ARBA" id="ARBA00023004"/>
    </source>
</evidence>
<keyword evidence="5 8" id="KW-0560">Oxidoreductase</keyword>
<dbReference type="PANTHER" id="PTHR46206">
    <property type="entry name" value="CYTOCHROME P450"/>
    <property type="match status" value="1"/>
</dbReference>
<dbReference type="SUPFAM" id="SSF48264">
    <property type="entry name" value="Cytochrome P450"/>
    <property type="match status" value="1"/>
</dbReference>
<dbReference type="Proteomes" id="UP001430848">
    <property type="component" value="Unassembled WGS sequence"/>
</dbReference>
<evidence type="ECO:0000256" key="2">
    <source>
        <dbReference type="ARBA" id="ARBA00010617"/>
    </source>
</evidence>
<keyword evidence="10" id="KW-1185">Reference proteome</keyword>
<gene>
    <name evidence="9" type="ORF">SLS63_002657</name>
</gene>
<dbReference type="PROSITE" id="PS00086">
    <property type="entry name" value="CYTOCHROME_P450"/>
    <property type="match status" value="1"/>
</dbReference>
<evidence type="ECO:0000256" key="3">
    <source>
        <dbReference type="ARBA" id="ARBA00022617"/>
    </source>
</evidence>
<evidence type="ECO:0000256" key="8">
    <source>
        <dbReference type="RuleBase" id="RU000461"/>
    </source>
</evidence>
<dbReference type="InterPro" id="IPR001128">
    <property type="entry name" value="Cyt_P450"/>
</dbReference>
<evidence type="ECO:0008006" key="11">
    <source>
        <dbReference type="Google" id="ProtNLM"/>
    </source>
</evidence>